<feature type="transmembrane region" description="Helical" evidence="6">
    <location>
        <begin position="261"/>
        <end position="284"/>
    </location>
</feature>
<feature type="transmembrane region" description="Helical" evidence="6">
    <location>
        <begin position="58"/>
        <end position="79"/>
    </location>
</feature>
<dbReference type="InterPro" id="IPR002293">
    <property type="entry name" value="AA/rel_permease1"/>
</dbReference>
<evidence type="ECO:0000313" key="7">
    <source>
        <dbReference type="EMBL" id="TKX21600.1"/>
    </source>
</evidence>
<keyword evidence="5 6" id="KW-0472">Membrane</keyword>
<reference evidence="7 8" key="1">
    <citation type="submission" date="2018-02" db="EMBL/GenBank/DDBJ databases">
        <title>Draft genome sequences of Elsinoe sp., causing black scab on jojoba.</title>
        <authorList>
            <person name="Stodart B."/>
            <person name="Jeffress S."/>
            <person name="Ash G."/>
            <person name="Arun Chinnappa K."/>
        </authorList>
    </citation>
    <scope>NUCLEOTIDE SEQUENCE [LARGE SCALE GENOMIC DNA]</scope>
    <source>
        <strain evidence="7 8">Hillstone_2</strain>
    </source>
</reference>
<comment type="subcellular location">
    <subcellularLocation>
        <location evidence="1">Membrane</location>
        <topology evidence="1">Multi-pass membrane protein</topology>
    </subcellularLocation>
</comment>
<keyword evidence="3 6" id="KW-0812">Transmembrane</keyword>
<evidence type="ECO:0000313" key="8">
    <source>
        <dbReference type="Proteomes" id="UP000308133"/>
    </source>
</evidence>
<protein>
    <submittedName>
        <fullName evidence="7">Amino acid permease-10</fullName>
    </submittedName>
</protein>
<dbReference type="GO" id="GO:0016020">
    <property type="term" value="C:membrane"/>
    <property type="evidence" value="ECO:0007669"/>
    <property type="project" value="UniProtKB-SubCell"/>
</dbReference>
<dbReference type="AlphaFoldDB" id="A0A4U7AY50"/>
<dbReference type="Gene3D" id="1.20.1740.10">
    <property type="entry name" value="Amino acid/polyamine transporter I"/>
    <property type="match status" value="1"/>
</dbReference>
<dbReference type="Proteomes" id="UP000308133">
    <property type="component" value="Unassembled WGS sequence"/>
</dbReference>
<comment type="caution">
    <text evidence="7">The sequence shown here is derived from an EMBL/GenBank/DDBJ whole genome shotgun (WGS) entry which is preliminary data.</text>
</comment>
<dbReference type="GO" id="GO:0022857">
    <property type="term" value="F:transmembrane transporter activity"/>
    <property type="evidence" value="ECO:0007669"/>
    <property type="project" value="InterPro"/>
</dbReference>
<accession>A0A4U7AY50</accession>
<feature type="transmembrane region" description="Helical" evidence="6">
    <location>
        <begin position="394"/>
        <end position="412"/>
    </location>
</feature>
<dbReference type="EMBL" id="PTQR01000080">
    <property type="protein sequence ID" value="TKX21600.1"/>
    <property type="molecule type" value="Genomic_DNA"/>
</dbReference>
<evidence type="ECO:0000256" key="2">
    <source>
        <dbReference type="ARBA" id="ARBA00022448"/>
    </source>
</evidence>
<sequence>MDLTTEYKPTIEAAASDRTESAVCESDLKGSTAADMQHMESMGKQQQLQRNFRQNTSFSFSMILVATWETVFGVAGLGLTNGGTAGFTYMYIVVWIAFLCVYTSMAEMGSMAPTSGGQYHWQTSVAAVSYLVATEIQDFIVLNQPSYTFERWHGTLLMIAVASLAALFDIFLSKHLPTIEGLILIVHLAGFLAILVPLWTLNPAATPTTVFTTSRNNGWDSTGTSCLVGILAPNLTMLGADSVAHMSEEIRDASRTLPRAIVYSCAFNGLLGLIMAITLCFVIGDVDIVLATPTGFVFIQLFYNTTGSLLATNAMCAFVIIVAFFAVITIMASASRQCFAFARDDGLPCSKWLREVKEGWDLPINAIYLSLGVAVLLSLIVVGSAAAFNSLTSLGAVALLSSYIFCVGCFLWNRLSGQVRLPSEFDLGRWSALVSAMAVAGLLVMFVFAFFPPAPKPMLEAVNMNWSCLIFGLACVWGGGYYVLVARK</sequence>
<feature type="transmembrane region" description="Helical" evidence="6">
    <location>
        <begin position="464"/>
        <end position="484"/>
    </location>
</feature>
<name>A0A4U7AY50_9PEZI</name>
<dbReference type="PANTHER" id="PTHR45649:SF2">
    <property type="entry name" value="ACID PERMEASE, PUTATIVE-RELATED"/>
    <property type="match status" value="1"/>
</dbReference>
<evidence type="ECO:0000256" key="1">
    <source>
        <dbReference type="ARBA" id="ARBA00004141"/>
    </source>
</evidence>
<evidence type="ECO:0000256" key="5">
    <source>
        <dbReference type="ARBA" id="ARBA00023136"/>
    </source>
</evidence>
<feature type="transmembrane region" description="Helical" evidence="6">
    <location>
        <begin position="152"/>
        <end position="172"/>
    </location>
</feature>
<keyword evidence="2" id="KW-0813">Transport</keyword>
<feature type="transmembrane region" description="Helical" evidence="6">
    <location>
        <begin position="179"/>
        <end position="201"/>
    </location>
</feature>
<evidence type="ECO:0000256" key="3">
    <source>
        <dbReference type="ARBA" id="ARBA00022692"/>
    </source>
</evidence>
<dbReference type="Pfam" id="PF13520">
    <property type="entry name" value="AA_permease_2"/>
    <property type="match status" value="1"/>
</dbReference>
<organism evidence="7 8">
    <name type="scientific">Elsinoe australis</name>
    <dbReference type="NCBI Taxonomy" id="40998"/>
    <lineage>
        <taxon>Eukaryota</taxon>
        <taxon>Fungi</taxon>
        <taxon>Dikarya</taxon>
        <taxon>Ascomycota</taxon>
        <taxon>Pezizomycotina</taxon>
        <taxon>Dothideomycetes</taxon>
        <taxon>Dothideomycetidae</taxon>
        <taxon>Myriangiales</taxon>
        <taxon>Elsinoaceae</taxon>
        <taxon>Elsinoe</taxon>
    </lineage>
</organism>
<evidence type="ECO:0000256" key="4">
    <source>
        <dbReference type="ARBA" id="ARBA00022989"/>
    </source>
</evidence>
<evidence type="ECO:0000256" key="6">
    <source>
        <dbReference type="SAM" id="Phobius"/>
    </source>
</evidence>
<keyword evidence="4 6" id="KW-1133">Transmembrane helix</keyword>
<feature type="transmembrane region" description="Helical" evidence="6">
    <location>
        <begin position="86"/>
        <end position="105"/>
    </location>
</feature>
<gene>
    <name evidence="7" type="ORF">C1H76_6096</name>
</gene>
<dbReference type="PANTHER" id="PTHR45649">
    <property type="entry name" value="AMINO-ACID PERMEASE BAT1"/>
    <property type="match status" value="1"/>
</dbReference>
<proteinExistence type="predicted"/>
<feature type="transmembrane region" description="Helical" evidence="6">
    <location>
        <begin position="366"/>
        <end position="388"/>
    </location>
</feature>
<feature type="transmembrane region" description="Helical" evidence="6">
    <location>
        <begin position="310"/>
        <end position="334"/>
    </location>
</feature>
<feature type="transmembrane region" description="Helical" evidence="6">
    <location>
        <begin position="432"/>
        <end position="452"/>
    </location>
</feature>
<dbReference type="PIRSF" id="PIRSF006060">
    <property type="entry name" value="AA_transporter"/>
    <property type="match status" value="1"/>
</dbReference>